<dbReference type="PANTHER" id="PTHR33070">
    <property type="entry name" value="OS06G0725500 PROTEIN"/>
    <property type="match status" value="1"/>
</dbReference>
<dbReference type="Proteomes" id="UP000807115">
    <property type="component" value="Chromosome 5"/>
</dbReference>
<reference evidence="1" key="2">
    <citation type="submission" date="2020-10" db="EMBL/GenBank/DDBJ databases">
        <authorList>
            <person name="Cooper E.A."/>
            <person name="Brenton Z.W."/>
            <person name="Flinn B.S."/>
            <person name="Jenkins J."/>
            <person name="Shu S."/>
            <person name="Flowers D."/>
            <person name="Luo F."/>
            <person name="Wang Y."/>
            <person name="Xia P."/>
            <person name="Barry K."/>
            <person name="Daum C."/>
            <person name="Lipzen A."/>
            <person name="Yoshinaga Y."/>
            <person name="Schmutz J."/>
            <person name="Saski C."/>
            <person name="Vermerris W."/>
            <person name="Kresovich S."/>
        </authorList>
    </citation>
    <scope>NUCLEOTIDE SEQUENCE</scope>
</reference>
<protein>
    <submittedName>
        <fullName evidence="1">Uncharacterized protein</fullName>
    </submittedName>
</protein>
<proteinExistence type="predicted"/>
<feature type="non-terminal residue" evidence="1">
    <location>
        <position position="1"/>
    </location>
</feature>
<dbReference type="PANTHER" id="PTHR33070:SF120">
    <property type="entry name" value="EXPRESSED PROTEIN"/>
    <property type="match status" value="1"/>
</dbReference>
<evidence type="ECO:0000313" key="2">
    <source>
        <dbReference type="Proteomes" id="UP000807115"/>
    </source>
</evidence>
<dbReference type="Pfam" id="PF03087">
    <property type="entry name" value="BPS1"/>
    <property type="match status" value="1"/>
</dbReference>
<reference evidence="1" key="1">
    <citation type="journal article" date="2019" name="BMC Genomics">
        <title>A new reference genome for Sorghum bicolor reveals high levels of sequence similarity between sweet and grain genotypes: implications for the genetics of sugar metabolism.</title>
        <authorList>
            <person name="Cooper E.A."/>
            <person name="Brenton Z.W."/>
            <person name="Flinn B.S."/>
            <person name="Jenkins J."/>
            <person name="Shu S."/>
            <person name="Flowers D."/>
            <person name="Luo F."/>
            <person name="Wang Y."/>
            <person name="Xia P."/>
            <person name="Barry K."/>
            <person name="Daum C."/>
            <person name="Lipzen A."/>
            <person name="Yoshinaga Y."/>
            <person name="Schmutz J."/>
            <person name="Saski C."/>
            <person name="Vermerris W."/>
            <person name="Kresovich S."/>
        </authorList>
    </citation>
    <scope>NUCLEOTIDE SEQUENCE</scope>
</reference>
<evidence type="ECO:0000313" key="1">
    <source>
        <dbReference type="EMBL" id="KAG0528847.1"/>
    </source>
</evidence>
<organism evidence="1 2">
    <name type="scientific">Sorghum bicolor</name>
    <name type="common">Sorghum</name>
    <name type="synonym">Sorghum vulgare</name>
    <dbReference type="NCBI Taxonomy" id="4558"/>
    <lineage>
        <taxon>Eukaryota</taxon>
        <taxon>Viridiplantae</taxon>
        <taxon>Streptophyta</taxon>
        <taxon>Embryophyta</taxon>
        <taxon>Tracheophyta</taxon>
        <taxon>Spermatophyta</taxon>
        <taxon>Magnoliopsida</taxon>
        <taxon>Liliopsida</taxon>
        <taxon>Poales</taxon>
        <taxon>Poaceae</taxon>
        <taxon>PACMAD clade</taxon>
        <taxon>Panicoideae</taxon>
        <taxon>Andropogonodae</taxon>
        <taxon>Andropogoneae</taxon>
        <taxon>Sorghinae</taxon>
        <taxon>Sorghum</taxon>
    </lineage>
</organism>
<name>A0A921QXD4_SORBI</name>
<dbReference type="InterPro" id="IPR004320">
    <property type="entry name" value="BPS1_pln"/>
</dbReference>
<dbReference type="AlphaFoldDB" id="A0A921QXD4"/>
<dbReference type="GO" id="GO:0048364">
    <property type="term" value="P:root development"/>
    <property type="evidence" value="ECO:0007669"/>
    <property type="project" value="InterPro"/>
</dbReference>
<dbReference type="EMBL" id="CM027684">
    <property type="protein sequence ID" value="KAG0528847.1"/>
    <property type="molecule type" value="Genomic_DNA"/>
</dbReference>
<accession>A0A921QXD4</accession>
<gene>
    <name evidence="1" type="ORF">BDA96_05G047800</name>
</gene>
<sequence length="155" mass="17234">NHGLPSKPFSTEAKVEEELQSFKAFISSPHATIDMMCDGLMMLGDICNCIGRGRAGAVPCAKLKMTIQELQLSLRRGDSLSFQLKVVFFMRLQTATTNASKWSLVSKRLQTRKVAFKDEELQAQECSMGDLDNGAELLFRRFIQGSVSLLNIRSA</sequence>
<dbReference type="GO" id="GO:0048367">
    <property type="term" value="P:shoot system development"/>
    <property type="evidence" value="ECO:0007669"/>
    <property type="project" value="InterPro"/>
</dbReference>
<comment type="caution">
    <text evidence="1">The sequence shown here is derived from an EMBL/GenBank/DDBJ whole genome shotgun (WGS) entry which is preliminary data.</text>
</comment>